<evidence type="ECO:0000313" key="7">
    <source>
        <dbReference type="Proteomes" id="UP001169760"/>
    </source>
</evidence>
<dbReference type="InterPro" id="IPR019991">
    <property type="entry name" value="GTP-bd_ribosome_bgen"/>
</dbReference>
<reference evidence="6" key="1">
    <citation type="submission" date="2023-07" db="EMBL/GenBank/DDBJ databases">
        <title>Genome content predicts the carbon catabolic preferences of heterotrophic bacteria.</title>
        <authorList>
            <person name="Gralka M."/>
        </authorList>
    </citation>
    <scope>NUCLEOTIDE SEQUENCE</scope>
    <source>
        <strain evidence="6">I3M17_2</strain>
    </source>
</reference>
<evidence type="ECO:0000259" key="5">
    <source>
        <dbReference type="PROSITE" id="PS51721"/>
    </source>
</evidence>
<accession>A0AAW7X5V0</accession>
<evidence type="ECO:0000256" key="4">
    <source>
        <dbReference type="PIRSR" id="PIRSR006230-1"/>
    </source>
</evidence>
<dbReference type="InterPro" id="IPR027417">
    <property type="entry name" value="P-loop_NTPase"/>
</dbReference>
<dbReference type="Pfam" id="PF01926">
    <property type="entry name" value="MMR_HSR1"/>
    <property type="match status" value="1"/>
</dbReference>
<dbReference type="FunFam" id="3.40.50.300:FF:000590">
    <property type="entry name" value="Ribosome biogenesis GTPase A"/>
    <property type="match status" value="1"/>
</dbReference>
<sequence>MLINWYPGHMNKARNKVKEIMPAVDVVIEVLDARLPASSTNPMIETLRGDKPYLKVLSKSDLADPSITKAWQAFFREQRNMDSLAITTDKVSIAKTIPDRIRKLLPNRGTSLKPIRALIMGIPNVGKSTLINTLAGKKIAPVGNEPAVTKAQQKIRISDNFFLIDTPGMTWPGSKNEMINYRLAASGAIRDTALEYDDLAVFAMDYMLQRYPEAIRKRYQFEELCESATAMLEELAMKRGCKKNGLPDLTRIGELFVRELRAGKLGRFSLEEPLVSYRKRE</sequence>
<dbReference type="GO" id="GO:0005737">
    <property type="term" value="C:cytoplasm"/>
    <property type="evidence" value="ECO:0007669"/>
    <property type="project" value="UniProtKB-SubCell"/>
</dbReference>
<dbReference type="GO" id="GO:0003924">
    <property type="term" value="F:GTPase activity"/>
    <property type="evidence" value="ECO:0007669"/>
    <property type="project" value="TreeGrafter"/>
</dbReference>
<feature type="domain" description="CP-type G" evidence="5">
    <location>
        <begin position="14"/>
        <end position="172"/>
    </location>
</feature>
<evidence type="ECO:0000256" key="1">
    <source>
        <dbReference type="ARBA" id="ARBA00022741"/>
    </source>
</evidence>
<name>A0AAW7X5V0_9GAMM</name>
<protein>
    <recommendedName>
        <fullName evidence="3">Ribosome biogenesis GTPase A</fullName>
    </recommendedName>
</protein>
<dbReference type="RefSeq" id="WP_303491418.1">
    <property type="nucleotide sequence ID" value="NZ_CP123764.1"/>
</dbReference>
<dbReference type="NCBIfam" id="TIGR03596">
    <property type="entry name" value="GTPase_YlqF"/>
    <property type="match status" value="1"/>
</dbReference>
<feature type="binding site" evidence="4">
    <location>
        <position position="168"/>
    </location>
    <ligand>
        <name>GTP</name>
        <dbReference type="ChEBI" id="CHEBI:37565"/>
    </ligand>
</feature>
<dbReference type="PANTHER" id="PTHR45782:SF4">
    <property type="entry name" value="MITOCHONDRIAL RIBOSOME-ASSOCIATED GTPASE 1"/>
    <property type="match status" value="1"/>
</dbReference>
<dbReference type="InterPro" id="IPR030378">
    <property type="entry name" value="G_CP_dom"/>
</dbReference>
<keyword evidence="1 3" id="KW-0547">Nucleotide-binding</keyword>
<dbReference type="Gene3D" id="3.40.50.300">
    <property type="entry name" value="P-loop containing nucleotide triphosphate hydrolases"/>
    <property type="match status" value="1"/>
</dbReference>
<comment type="similarity">
    <text evidence="3">Belongs to the TRAFAC class YlqF/YawG GTPase family. MTG1 subfamily.</text>
</comment>
<dbReference type="PIRSF" id="PIRSF006230">
    <property type="entry name" value="MG442"/>
    <property type="match status" value="1"/>
</dbReference>
<organism evidence="6 7">
    <name type="scientific">Saccharophagus degradans</name>
    <dbReference type="NCBI Taxonomy" id="86304"/>
    <lineage>
        <taxon>Bacteria</taxon>
        <taxon>Pseudomonadati</taxon>
        <taxon>Pseudomonadota</taxon>
        <taxon>Gammaproteobacteria</taxon>
        <taxon>Cellvibrionales</taxon>
        <taxon>Cellvibrionaceae</taxon>
        <taxon>Saccharophagus</taxon>
    </lineage>
</organism>
<gene>
    <name evidence="6" type="primary">ylqF</name>
    <name evidence="6" type="ORF">Q4521_04765</name>
</gene>
<dbReference type="Gene3D" id="1.10.1580.10">
    <property type="match status" value="1"/>
</dbReference>
<comment type="function">
    <text evidence="3">Required for a late step of 50S ribosomal subunit assembly. Has GTPase activity.</text>
</comment>
<dbReference type="GO" id="GO:0006412">
    <property type="term" value="P:translation"/>
    <property type="evidence" value="ECO:0007669"/>
    <property type="project" value="TreeGrafter"/>
</dbReference>
<comment type="caution">
    <text evidence="6">The sequence shown here is derived from an EMBL/GenBank/DDBJ whole genome shotgun (WGS) entry which is preliminary data.</text>
</comment>
<evidence type="ECO:0000313" key="6">
    <source>
        <dbReference type="EMBL" id="MDO6421774.1"/>
    </source>
</evidence>
<dbReference type="Proteomes" id="UP001169760">
    <property type="component" value="Unassembled WGS sequence"/>
</dbReference>
<keyword evidence="2 3" id="KW-0342">GTP-binding</keyword>
<feature type="binding site" evidence="4">
    <location>
        <begin position="124"/>
        <end position="129"/>
    </location>
    <ligand>
        <name>GTP</name>
        <dbReference type="ChEBI" id="CHEBI:37565"/>
    </ligand>
</feature>
<dbReference type="PANTHER" id="PTHR45782">
    <property type="entry name" value="MITOCHONDRIAL RIBOSOME-ASSOCIATED GTPASE 1"/>
    <property type="match status" value="1"/>
</dbReference>
<dbReference type="InterPro" id="IPR023179">
    <property type="entry name" value="GTP-bd_ortho_bundle_sf"/>
</dbReference>
<dbReference type="CDD" id="cd01856">
    <property type="entry name" value="YlqF"/>
    <property type="match status" value="1"/>
</dbReference>
<keyword evidence="3" id="KW-0963">Cytoplasm</keyword>
<dbReference type="InterPro" id="IPR016478">
    <property type="entry name" value="GTPase_MTG1"/>
</dbReference>
<dbReference type="EMBL" id="JAUOPB010000003">
    <property type="protein sequence ID" value="MDO6421774.1"/>
    <property type="molecule type" value="Genomic_DNA"/>
</dbReference>
<dbReference type="AlphaFoldDB" id="A0AAW7X5V0"/>
<dbReference type="InterPro" id="IPR006073">
    <property type="entry name" value="GTP-bd"/>
</dbReference>
<dbReference type="PROSITE" id="PS51721">
    <property type="entry name" value="G_CP"/>
    <property type="match status" value="1"/>
</dbReference>
<evidence type="ECO:0000256" key="3">
    <source>
        <dbReference type="PIRNR" id="PIRNR006230"/>
    </source>
</evidence>
<evidence type="ECO:0000256" key="2">
    <source>
        <dbReference type="ARBA" id="ARBA00023134"/>
    </source>
</evidence>
<proteinExistence type="inferred from homology"/>
<comment type="subcellular location">
    <subcellularLocation>
        <location evidence="3">Cytoplasm</location>
    </subcellularLocation>
</comment>
<dbReference type="SUPFAM" id="SSF52540">
    <property type="entry name" value="P-loop containing nucleoside triphosphate hydrolases"/>
    <property type="match status" value="1"/>
</dbReference>
<dbReference type="PRINTS" id="PR00326">
    <property type="entry name" value="GTP1OBG"/>
</dbReference>
<dbReference type="GO" id="GO:0005525">
    <property type="term" value="F:GTP binding"/>
    <property type="evidence" value="ECO:0007669"/>
    <property type="project" value="UniProtKB-KW"/>
</dbReference>